<dbReference type="OrthoDB" id="9806424at2"/>
<evidence type="ECO:0000256" key="3">
    <source>
        <dbReference type="ARBA" id="ARBA00050026"/>
    </source>
</evidence>
<sequence>MLDPNIVQLVEDEPFDLKMFMQKYDGITPTQFIDYKGYCGDTSDNIPGVTGIGPKGAIELLKTYGSMEAAVSEINRKKDDPKLKGVEKKLLMGSESGLLSRELATILLDVPEMKAVAWEDLAIKINRSGYLEMMAELEIEVKSNAA</sequence>
<dbReference type="InterPro" id="IPR036279">
    <property type="entry name" value="5-3_exonuclease_C_sf"/>
</dbReference>
<dbReference type="RefSeq" id="WP_063477479.1">
    <property type="nucleotide sequence ID" value="NZ_MRTT01000059.1"/>
</dbReference>
<comment type="function">
    <text evidence="2">5'-3' exonuclease acting preferentially on double-stranded DNA.</text>
</comment>
<evidence type="ECO:0000259" key="4">
    <source>
        <dbReference type="SMART" id="SM00475"/>
    </source>
</evidence>
<dbReference type="InterPro" id="IPR038969">
    <property type="entry name" value="FEN"/>
</dbReference>
<dbReference type="EMBL" id="LWMH01000001">
    <property type="protein sequence ID" value="KZS44975.1"/>
    <property type="molecule type" value="Genomic_DNA"/>
</dbReference>
<dbReference type="InterPro" id="IPR020045">
    <property type="entry name" value="DNA_polI_H3TH"/>
</dbReference>
<gene>
    <name evidence="5" type="ORF">AWU65_03065</name>
</gene>
<dbReference type="AlphaFoldDB" id="A0A163GHG2"/>
<dbReference type="SMART" id="SM00475">
    <property type="entry name" value="53EXOc"/>
    <property type="match status" value="1"/>
</dbReference>
<dbReference type="InterPro" id="IPR008918">
    <property type="entry name" value="HhH2"/>
</dbReference>
<proteinExistence type="predicted"/>
<dbReference type="CDD" id="cd09898">
    <property type="entry name" value="H3TH_53EXO"/>
    <property type="match status" value="1"/>
</dbReference>
<dbReference type="SMART" id="SM00279">
    <property type="entry name" value="HhH2"/>
    <property type="match status" value="1"/>
</dbReference>
<dbReference type="Gene3D" id="1.10.150.20">
    <property type="entry name" value="5' to 3' exonuclease, C-terminal subdomain"/>
    <property type="match status" value="1"/>
</dbReference>
<dbReference type="GO" id="GO:0008409">
    <property type="term" value="F:5'-3' exonuclease activity"/>
    <property type="evidence" value="ECO:0007669"/>
    <property type="project" value="InterPro"/>
</dbReference>
<organism evidence="5 6">
    <name type="scientific">Paenibacillus glucanolyticus</name>
    <dbReference type="NCBI Taxonomy" id="59843"/>
    <lineage>
        <taxon>Bacteria</taxon>
        <taxon>Bacillati</taxon>
        <taxon>Bacillota</taxon>
        <taxon>Bacilli</taxon>
        <taxon>Bacillales</taxon>
        <taxon>Paenibacillaceae</taxon>
        <taxon>Paenibacillus</taxon>
    </lineage>
</organism>
<dbReference type="SUPFAM" id="SSF47807">
    <property type="entry name" value="5' to 3' exonuclease, C-terminal subdomain"/>
    <property type="match status" value="1"/>
</dbReference>
<name>A0A163GHG2_9BACL</name>
<dbReference type="PANTHER" id="PTHR42646">
    <property type="entry name" value="FLAP ENDONUCLEASE XNI"/>
    <property type="match status" value="1"/>
</dbReference>
<evidence type="ECO:0000313" key="6">
    <source>
        <dbReference type="Proteomes" id="UP000076796"/>
    </source>
</evidence>
<keyword evidence="1" id="KW-0238">DNA-binding</keyword>
<protein>
    <recommendedName>
        <fullName evidence="3">5'-3' exonuclease</fullName>
    </recommendedName>
</protein>
<dbReference type="PANTHER" id="PTHR42646:SF2">
    <property type="entry name" value="5'-3' EXONUCLEASE FAMILY PROTEIN"/>
    <property type="match status" value="1"/>
</dbReference>
<dbReference type="GO" id="GO:0033567">
    <property type="term" value="P:DNA replication, Okazaki fragment processing"/>
    <property type="evidence" value="ECO:0007669"/>
    <property type="project" value="InterPro"/>
</dbReference>
<dbReference type="Proteomes" id="UP000076796">
    <property type="component" value="Unassembled WGS sequence"/>
</dbReference>
<evidence type="ECO:0000256" key="1">
    <source>
        <dbReference type="ARBA" id="ARBA00023125"/>
    </source>
</evidence>
<reference evidence="5" key="1">
    <citation type="journal article" date="2016" name="Genome Announc.">
        <title>Draft genomes of two strains of Paenibacillus glucanolyticus with capability to degrade lignocellulose.</title>
        <authorList>
            <person name="Mathews S.L."/>
            <person name="Pawlak J."/>
            <person name="Grunden A.M."/>
        </authorList>
    </citation>
    <scope>NUCLEOTIDE SEQUENCE [LARGE SCALE GENOMIC DNA]</scope>
    <source>
        <strain evidence="5">SLM1</strain>
    </source>
</reference>
<feature type="domain" description="5'-3' exonuclease" evidence="4">
    <location>
        <begin position="3"/>
        <end position="124"/>
    </location>
</feature>
<evidence type="ECO:0000256" key="2">
    <source>
        <dbReference type="ARBA" id="ARBA00049957"/>
    </source>
</evidence>
<dbReference type="Pfam" id="PF01367">
    <property type="entry name" value="5_3_exonuc"/>
    <property type="match status" value="1"/>
</dbReference>
<accession>A0A163GHG2</accession>
<evidence type="ECO:0000313" key="5">
    <source>
        <dbReference type="EMBL" id="KZS44975.1"/>
    </source>
</evidence>
<dbReference type="GO" id="GO:0017108">
    <property type="term" value="F:5'-flap endonuclease activity"/>
    <property type="evidence" value="ECO:0007669"/>
    <property type="project" value="InterPro"/>
</dbReference>
<keyword evidence="6" id="KW-1185">Reference proteome</keyword>
<dbReference type="FunFam" id="1.10.150.20:FF:000003">
    <property type="entry name" value="DNA polymerase I"/>
    <property type="match status" value="1"/>
</dbReference>
<dbReference type="GO" id="GO:0003677">
    <property type="term" value="F:DNA binding"/>
    <property type="evidence" value="ECO:0007669"/>
    <property type="project" value="UniProtKB-KW"/>
</dbReference>
<dbReference type="InterPro" id="IPR002421">
    <property type="entry name" value="5-3_exonuclease"/>
</dbReference>
<comment type="caution">
    <text evidence="5">The sequence shown here is derived from an EMBL/GenBank/DDBJ whole genome shotgun (WGS) entry which is preliminary data.</text>
</comment>